<accession>A0A7W8JT88</accession>
<evidence type="ECO:0000256" key="1">
    <source>
        <dbReference type="ARBA" id="ARBA00004651"/>
    </source>
</evidence>
<evidence type="ECO:0000256" key="2">
    <source>
        <dbReference type="ARBA" id="ARBA00022475"/>
    </source>
</evidence>
<evidence type="ECO:0000313" key="8">
    <source>
        <dbReference type="Proteomes" id="UP000552709"/>
    </source>
</evidence>
<comment type="subcellular location">
    <subcellularLocation>
        <location evidence="1">Cell membrane</location>
        <topology evidence="1">Multi-pass membrane protein</topology>
    </subcellularLocation>
</comment>
<feature type="transmembrane region" description="Helical" evidence="6">
    <location>
        <begin position="297"/>
        <end position="321"/>
    </location>
</feature>
<dbReference type="InterPro" id="IPR005495">
    <property type="entry name" value="LptG/LptF_permease"/>
</dbReference>
<feature type="transmembrane region" description="Helical" evidence="6">
    <location>
        <begin position="49"/>
        <end position="77"/>
    </location>
</feature>
<evidence type="ECO:0000313" key="7">
    <source>
        <dbReference type="EMBL" id="MBB5361224.1"/>
    </source>
</evidence>
<dbReference type="AlphaFoldDB" id="A0A7W8JT88"/>
<dbReference type="GO" id="GO:0015920">
    <property type="term" value="P:lipopolysaccharide transport"/>
    <property type="evidence" value="ECO:0007669"/>
    <property type="project" value="TreeGrafter"/>
</dbReference>
<keyword evidence="3 6" id="KW-0812">Transmembrane</keyword>
<dbReference type="Pfam" id="PF03739">
    <property type="entry name" value="LptF_LptG"/>
    <property type="match status" value="1"/>
</dbReference>
<dbReference type="RefSeq" id="WP_184127319.1">
    <property type="nucleotide sequence ID" value="NZ_JACHFL010000001.1"/>
</dbReference>
<reference evidence="7 8" key="1">
    <citation type="submission" date="2020-08" db="EMBL/GenBank/DDBJ databases">
        <title>Genomic Encyclopedia of Type Strains, Phase IV (KMG-IV): sequencing the most valuable type-strain genomes for metagenomic binning, comparative biology and taxonomic classification.</title>
        <authorList>
            <person name="Goeker M."/>
        </authorList>
    </citation>
    <scope>NUCLEOTIDE SEQUENCE [LARGE SCALE GENOMIC DNA]</scope>
    <source>
        <strain evidence="7 8">DSM 27939</strain>
    </source>
</reference>
<evidence type="ECO:0000256" key="5">
    <source>
        <dbReference type="ARBA" id="ARBA00023136"/>
    </source>
</evidence>
<sequence>MPILTRTVLGEIARWYLGGVALFLTLLMTDALSSTVGKLLIYHPPVSQALAAFLSILPQSLNKTLALAVPFSILLAFSRMQRDNELKAVLASGIRPLSLVWPLALPFALVGVVAYFNAGTLVPAGLANWDRAWYTIYDQPPPPPKQENYTYAPPGALYYAGRVSADDAGSAVAQLSGVMVQRGDETITAQYGTWDSGKGIWTLNSPWISRPGQNPQQSSTDLVIPQNDTLRPPPPAAQQVSNAELRTALADGGLSRKGVRDYTFQLAARVADPATPVVFALAAGLLGLLIRNRAAAFAAVLVFIVCFYVLWTTMPGLAGAGALNPTLAAWIPNLAFLLLAGGLAWRLR</sequence>
<dbReference type="EMBL" id="JACHFL010000001">
    <property type="protein sequence ID" value="MBB5361224.1"/>
    <property type="molecule type" value="Genomic_DNA"/>
</dbReference>
<name>A0A7W8JT88_9DEIO</name>
<gene>
    <name evidence="7" type="ORF">HNQ08_000295</name>
</gene>
<feature type="transmembrane region" description="Helical" evidence="6">
    <location>
        <begin position="97"/>
        <end position="116"/>
    </location>
</feature>
<evidence type="ECO:0000256" key="3">
    <source>
        <dbReference type="ARBA" id="ARBA00022692"/>
    </source>
</evidence>
<dbReference type="PANTHER" id="PTHR33529:SF6">
    <property type="entry name" value="YJGP_YJGQ FAMILY PERMEASE"/>
    <property type="match status" value="1"/>
</dbReference>
<dbReference type="GO" id="GO:0043190">
    <property type="term" value="C:ATP-binding cassette (ABC) transporter complex"/>
    <property type="evidence" value="ECO:0007669"/>
    <property type="project" value="TreeGrafter"/>
</dbReference>
<evidence type="ECO:0000256" key="4">
    <source>
        <dbReference type="ARBA" id="ARBA00022989"/>
    </source>
</evidence>
<dbReference type="Proteomes" id="UP000552709">
    <property type="component" value="Unassembled WGS sequence"/>
</dbReference>
<protein>
    <submittedName>
        <fullName evidence="7">Lipopolysaccharide export system permease protein</fullName>
    </submittedName>
</protein>
<keyword evidence="8" id="KW-1185">Reference proteome</keyword>
<feature type="transmembrane region" description="Helical" evidence="6">
    <location>
        <begin position="273"/>
        <end position="290"/>
    </location>
</feature>
<dbReference type="PANTHER" id="PTHR33529">
    <property type="entry name" value="SLR0882 PROTEIN-RELATED"/>
    <property type="match status" value="1"/>
</dbReference>
<proteinExistence type="predicted"/>
<feature type="transmembrane region" description="Helical" evidence="6">
    <location>
        <begin position="327"/>
        <end position="345"/>
    </location>
</feature>
<evidence type="ECO:0000256" key="6">
    <source>
        <dbReference type="SAM" id="Phobius"/>
    </source>
</evidence>
<organism evidence="7 8">
    <name type="scientific">Deinococcus humi</name>
    <dbReference type="NCBI Taxonomy" id="662880"/>
    <lineage>
        <taxon>Bacteria</taxon>
        <taxon>Thermotogati</taxon>
        <taxon>Deinococcota</taxon>
        <taxon>Deinococci</taxon>
        <taxon>Deinococcales</taxon>
        <taxon>Deinococcaceae</taxon>
        <taxon>Deinococcus</taxon>
    </lineage>
</organism>
<comment type="caution">
    <text evidence="7">The sequence shown here is derived from an EMBL/GenBank/DDBJ whole genome shotgun (WGS) entry which is preliminary data.</text>
</comment>
<keyword evidence="2" id="KW-1003">Cell membrane</keyword>
<keyword evidence="5 6" id="KW-0472">Membrane</keyword>
<keyword evidence="4 6" id="KW-1133">Transmembrane helix</keyword>
<feature type="transmembrane region" description="Helical" evidence="6">
    <location>
        <begin position="12"/>
        <end position="29"/>
    </location>
</feature>